<dbReference type="Gene3D" id="3.40.50.720">
    <property type="entry name" value="NAD(P)-binding Rossmann-like Domain"/>
    <property type="match status" value="1"/>
</dbReference>
<reference evidence="2 3" key="1">
    <citation type="journal article" date="2012" name="J. Bacteriol.">
        <title>Draft genome of Streptomyces tsukubaensis NRRL 18488, the producer of the clinically important immunosuppressant tacrolimus (FK506).</title>
        <authorList>
            <person name="Barreiro C."/>
            <person name="Prieto C."/>
            <person name="Sola-Landa A."/>
            <person name="Solera E."/>
            <person name="Martinez-Castro M."/>
            <person name="Perez-Redondo R."/>
            <person name="Garcia-Estrada C."/>
            <person name="Aparicio J.F."/>
            <person name="Fernandez-Martinez L.T."/>
            <person name="Santos-Aberturas J."/>
            <person name="Salehi-Najafabadi Z."/>
            <person name="Rodriguez-Garcia A."/>
            <person name="Tauch A."/>
            <person name="Martin J.F."/>
        </authorList>
    </citation>
    <scope>NUCLEOTIDE SEQUENCE [LARGE SCALE GENOMIC DNA]</scope>
    <source>
        <strain evidence="3">DSM 42081 / NBRC 108919 / NRRL 18488 / 9993</strain>
    </source>
</reference>
<dbReference type="PANTHER" id="PTHR47129:SF1">
    <property type="entry name" value="NMRA-LIKE DOMAIN-CONTAINING PROTEIN"/>
    <property type="match status" value="1"/>
</dbReference>
<dbReference type="InterPro" id="IPR036291">
    <property type="entry name" value="NAD(P)-bd_dom_sf"/>
</dbReference>
<dbReference type="InterPro" id="IPR016040">
    <property type="entry name" value="NAD(P)-bd_dom"/>
</dbReference>
<name>I2MZH0_STRT9</name>
<evidence type="ECO:0000313" key="3">
    <source>
        <dbReference type="Proteomes" id="UP000005940"/>
    </source>
</evidence>
<evidence type="ECO:0000259" key="1">
    <source>
        <dbReference type="Pfam" id="PF13460"/>
    </source>
</evidence>
<gene>
    <name evidence="2" type="ORF">STSU_022230</name>
</gene>
<dbReference type="Gene3D" id="3.90.25.10">
    <property type="entry name" value="UDP-galactose 4-epimerase, domain 1"/>
    <property type="match status" value="1"/>
</dbReference>
<dbReference type="AlphaFoldDB" id="I2MZH0"/>
<sequence length="298" mass="31371">MSSTTPADSGAAPVIAVTGASGRLGGRVAKGLAERGAAVRLIGRDPARLPELTGGSKARIGSYGDEEGVRRACDGVGTLFLVSGHEDPGRVREHQIAVDSALAAGVERVVYVSFLGASPKATFTFARDHWYTEEYIRGSSLRYTFLRDSFYQEGLAGMAGADGVIRGPAGQGRVSAVSLDDVADAAVAVLLGEGHDSAVYDLTGPSALTLAQAAEQLSRFSGRTVTYVPENHDEAYASRASFGAPEWEVEGWVSSYEAIAASELALVSDAVPRLTGRPAQSFAEFLEARPETYAHLRF</sequence>
<dbReference type="RefSeq" id="WP_006348872.1">
    <property type="nucleotide sequence ID" value="NZ_CP029159.1"/>
</dbReference>
<dbReference type="InterPro" id="IPR052718">
    <property type="entry name" value="NmrA-type_oxidoreductase"/>
</dbReference>
<evidence type="ECO:0000313" key="2">
    <source>
        <dbReference type="EMBL" id="QKM69487.1"/>
    </source>
</evidence>
<protein>
    <submittedName>
        <fullName evidence="2">SDR family NAD(P)-dependent oxidoreductase</fullName>
    </submittedName>
</protein>
<dbReference type="EMBL" id="CP029159">
    <property type="protein sequence ID" value="QKM69487.1"/>
    <property type="molecule type" value="Genomic_DNA"/>
</dbReference>
<feature type="domain" description="NAD(P)-binding" evidence="1">
    <location>
        <begin position="19"/>
        <end position="190"/>
    </location>
</feature>
<proteinExistence type="predicted"/>
<dbReference type="SUPFAM" id="SSF51735">
    <property type="entry name" value="NAD(P)-binding Rossmann-fold domains"/>
    <property type="match status" value="1"/>
</dbReference>
<organism evidence="2 3">
    <name type="scientific">Streptomyces tsukubensis (strain DSM 42081 / NBRC 108919 / NRRL 18488 / 9993)</name>
    <dbReference type="NCBI Taxonomy" id="1114943"/>
    <lineage>
        <taxon>Bacteria</taxon>
        <taxon>Bacillati</taxon>
        <taxon>Actinomycetota</taxon>
        <taxon>Actinomycetes</taxon>
        <taxon>Kitasatosporales</taxon>
        <taxon>Streptomycetaceae</taxon>
        <taxon>Streptomyces</taxon>
    </lineage>
</organism>
<accession>I2MZH0</accession>
<keyword evidence="3" id="KW-1185">Reference proteome</keyword>
<dbReference type="Proteomes" id="UP000005940">
    <property type="component" value="Chromosome"/>
</dbReference>
<dbReference type="PANTHER" id="PTHR47129">
    <property type="entry name" value="QUINONE OXIDOREDUCTASE 2"/>
    <property type="match status" value="1"/>
</dbReference>
<dbReference type="Pfam" id="PF13460">
    <property type="entry name" value="NAD_binding_10"/>
    <property type="match status" value="1"/>
</dbReference>
<dbReference type="CDD" id="cd05269">
    <property type="entry name" value="TMR_SDR_a"/>
    <property type="match status" value="1"/>
</dbReference>